<keyword evidence="1" id="KW-0472">Membrane</keyword>
<protein>
    <submittedName>
        <fullName evidence="2">Uncharacterized protein</fullName>
    </submittedName>
</protein>
<dbReference type="STRING" id="1291518.A0A0D9PHY1"/>
<organism evidence="2 3">
    <name type="scientific">Metarhizium anisopliae BRIP 53293</name>
    <dbReference type="NCBI Taxonomy" id="1291518"/>
    <lineage>
        <taxon>Eukaryota</taxon>
        <taxon>Fungi</taxon>
        <taxon>Dikarya</taxon>
        <taxon>Ascomycota</taxon>
        <taxon>Pezizomycotina</taxon>
        <taxon>Sordariomycetes</taxon>
        <taxon>Hypocreomycetidae</taxon>
        <taxon>Hypocreales</taxon>
        <taxon>Clavicipitaceae</taxon>
        <taxon>Metarhizium</taxon>
    </lineage>
</organism>
<evidence type="ECO:0000256" key="1">
    <source>
        <dbReference type="SAM" id="Phobius"/>
    </source>
</evidence>
<dbReference type="PANTHER" id="PTHR35186">
    <property type="entry name" value="ANK_REP_REGION DOMAIN-CONTAINING PROTEIN"/>
    <property type="match status" value="1"/>
</dbReference>
<dbReference type="Proteomes" id="UP000054544">
    <property type="component" value="Unassembled WGS sequence"/>
</dbReference>
<keyword evidence="1" id="KW-1133">Transmembrane helix</keyword>
<evidence type="ECO:0000313" key="2">
    <source>
        <dbReference type="EMBL" id="KJK84430.1"/>
    </source>
</evidence>
<keyword evidence="1" id="KW-0812">Transmembrane</keyword>
<dbReference type="EMBL" id="KE384719">
    <property type="protein sequence ID" value="KJK84430.1"/>
    <property type="molecule type" value="Genomic_DNA"/>
</dbReference>
<keyword evidence="3" id="KW-1185">Reference proteome</keyword>
<feature type="transmembrane region" description="Helical" evidence="1">
    <location>
        <begin position="27"/>
        <end position="49"/>
    </location>
</feature>
<accession>A0A0D9PHY1</accession>
<proteinExistence type="predicted"/>
<evidence type="ECO:0000313" key="3">
    <source>
        <dbReference type="Proteomes" id="UP000054544"/>
    </source>
</evidence>
<gene>
    <name evidence="2" type="ORF">H634G_00794</name>
</gene>
<dbReference type="AlphaFoldDB" id="A0A0D9PHY1"/>
<dbReference type="PANTHER" id="PTHR35186:SF4">
    <property type="entry name" value="PRION-INHIBITION AND PROPAGATION HELO DOMAIN-CONTAINING PROTEIN"/>
    <property type="match status" value="1"/>
</dbReference>
<name>A0A0D9PHY1_METAN</name>
<sequence length="145" mass="16381">MSYTELTPALYDEQYPSVSRPVKLDHLAMSGFEVVGVVLGTIPLVISAIEHYERVARTVQILRRRAKVMHALARSLRTEQRILENTCETLLGGVVPADCVKPLLAEPFGPLWQDDKISLEVERRLDCTTEDFKDLVESIKEACRN</sequence>
<reference evidence="3" key="1">
    <citation type="journal article" date="2014" name="BMC Genomics">
        <title>The genome sequence of the biocontrol fungus Metarhizium anisopliae and comparative genomics of Metarhizium species.</title>
        <authorList>
            <person name="Pattemore J.A."/>
            <person name="Hane J.K."/>
            <person name="Williams A.H."/>
            <person name="Wilson B.A."/>
            <person name="Stodart B.J."/>
            <person name="Ash G.J."/>
        </authorList>
    </citation>
    <scope>NUCLEOTIDE SEQUENCE [LARGE SCALE GENOMIC DNA]</scope>
    <source>
        <strain evidence="3">BRIP 53293</strain>
    </source>
</reference>